<keyword evidence="9" id="KW-0503">Monooxygenase</keyword>
<gene>
    <name evidence="11" type="ORF">PIB30_068001</name>
</gene>
<dbReference type="Gene3D" id="1.10.630.10">
    <property type="entry name" value="Cytochrome P450"/>
    <property type="match status" value="1"/>
</dbReference>
<dbReference type="PANTHER" id="PTHR24282:SF196">
    <property type="entry name" value="CYTOCHROME P450 714C2"/>
    <property type="match status" value="1"/>
</dbReference>
<keyword evidence="12" id="KW-1185">Reference proteome</keyword>
<comment type="caution">
    <text evidence="11">The sequence shown here is derived from an EMBL/GenBank/DDBJ whole genome shotgun (WGS) entry which is preliminary data.</text>
</comment>
<reference evidence="11 12" key="1">
    <citation type="journal article" date="2023" name="Plants (Basel)">
        <title>Bridging the Gap: Combining Genomics and Transcriptomics Approaches to Understand Stylosanthes scabra, an Orphan Legume from the Brazilian Caatinga.</title>
        <authorList>
            <person name="Ferreira-Neto J.R.C."/>
            <person name="da Silva M.D."/>
            <person name="Binneck E."/>
            <person name="de Melo N.F."/>
            <person name="da Silva R.H."/>
            <person name="de Melo A.L.T.M."/>
            <person name="Pandolfi V."/>
            <person name="Bustamante F.O."/>
            <person name="Brasileiro-Vidal A.C."/>
            <person name="Benko-Iseppon A.M."/>
        </authorList>
    </citation>
    <scope>NUCLEOTIDE SEQUENCE [LARGE SCALE GENOMIC DNA]</scope>
    <source>
        <tissue evidence="11">Leaves</tissue>
    </source>
</reference>
<evidence type="ECO:0000313" key="12">
    <source>
        <dbReference type="Proteomes" id="UP001341840"/>
    </source>
</evidence>
<keyword evidence="3" id="KW-0349">Heme</keyword>
<feature type="non-terminal residue" evidence="11">
    <location>
        <position position="158"/>
    </location>
</feature>
<keyword evidence="8" id="KW-0408">Iron</keyword>
<accession>A0ABU6TPC7</accession>
<evidence type="ECO:0000256" key="7">
    <source>
        <dbReference type="ARBA" id="ARBA00023002"/>
    </source>
</evidence>
<dbReference type="Pfam" id="PF00067">
    <property type="entry name" value="p450"/>
    <property type="match status" value="1"/>
</dbReference>
<evidence type="ECO:0000256" key="6">
    <source>
        <dbReference type="ARBA" id="ARBA00022989"/>
    </source>
</evidence>
<keyword evidence="6" id="KW-1133">Transmembrane helix</keyword>
<proteinExistence type="inferred from homology"/>
<comment type="similarity">
    <text evidence="2">Belongs to the cytochrome P450 family.</text>
</comment>
<keyword evidence="7" id="KW-0560">Oxidoreductase</keyword>
<dbReference type="InterPro" id="IPR001128">
    <property type="entry name" value="Cyt_P450"/>
</dbReference>
<evidence type="ECO:0000256" key="3">
    <source>
        <dbReference type="ARBA" id="ARBA00022617"/>
    </source>
</evidence>
<evidence type="ECO:0008006" key="13">
    <source>
        <dbReference type="Google" id="ProtNLM"/>
    </source>
</evidence>
<evidence type="ECO:0000256" key="8">
    <source>
        <dbReference type="ARBA" id="ARBA00023004"/>
    </source>
</evidence>
<comment type="subcellular location">
    <subcellularLocation>
        <location evidence="1">Membrane</location>
        <topology evidence="1">Single-pass membrane protein</topology>
    </subcellularLocation>
</comment>
<organism evidence="11 12">
    <name type="scientific">Stylosanthes scabra</name>
    <dbReference type="NCBI Taxonomy" id="79078"/>
    <lineage>
        <taxon>Eukaryota</taxon>
        <taxon>Viridiplantae</taxon>
        <taxon>Streptophyta</taxon>
        <taxon>Embryophyta</taxon>
        <taxon>Tracheophyta</taxon>
        <taxon>Spermatophyta</taxon>
        <taxon>Magnoliopsida</taxon>
        <taxon>eudicotyledons</taxon>
        <taxon>Gunneridae</taxon>
        <taxon>Pentapetalae</taxon>
        <taxon>rosids</taxon>
        <taxon>fabids</taxon>
        <taxon>Fabales</taxon>
        <taxon>Fabaceae</taxon>
        <taxon>Papilionoideae</taxon>
        <taxon>50 kb inversion clade</taxon>
        <taxon>dalbergioids sensu lato</taxon>
        <taxon>Dalbergieae</taxon>
        <taxon>Pterocarpus clade</taxon>
        <taxon>Stylosanthes</taxon>
    </lineage>
</organism>
<evidence type="ECO:0000256" key="2">
    <source>
        <dbReference type="ARBA" id="ARBA00010617"/>
    </source>
</evidence>
<keyword evidence="10" id="KW-0472">Membrane</keyword>
<keyword evidence="5" id="KW-0479">Metal-binding</keyword>
<evidence type="ECO:0000256" key="4">
    <source>
        <dbReference type="ARBA" id="ARBA00022692"/>
    </source>
</evidence>
<evidence type="ECO:0000256" key="9">
    <source>
        <dbReference type="ARBA" id="ARBA00023033"/>
    </source>
</evidence>
<evidence type="ECO:0000313" key="11">
    <source>
        <dbReference type="EMBL" id="MED6150005.1"/>
    </source>
</evidence>
<evidence type="ECO:0000256" key="1">
    <source>
        <dbReference type="ARBA" id="ARBA00004167"/>
    </source>
</evidence>
<keyword evidence="4" id="KW-0812">Transmembrane</keyword>
<sequence>MFSLGNTQILFVDKPEIVKEIITCTSLDFGKPSYQRRELGPLLGQGIITSNGTIWANQRKILAPELYMDKVKVVHSKLDLYVGESAISLVNSWSNRIEAKGGTANIKIDNYFRKFSGDVISRACFGSNFSMGEEIFLKLGALQEVMSKNAMATWIPGM</sequence>
<dbReference type="Proteomes" id="UP001341840">
    <property type="component" value="Unassembled WGS sequence"/>
</dbReference>
<dbReference type="PANTHER" id="PTHR24282">
    <property type="entry name" value="CYTOCHROME P450 FAMILY MEMBER"/>
    <property type="match status" value="1"/>
</dbReference>
<evidence type="ECO:0000256" key="10">
    <source>
        <dbReference type="ARBA" id="ARBA00023136"/>
    </source>
</evidence>
<protein>
    <recommendedName>
        <fullName evidence="13">Cytochrome P450</fullName>
    </recommendedName>
</protein>
<name>A0ABU6TPC7_9FABA</name>
<dbReference type="InterPro" id="IPR036396">
    <property type="entry name" value="Cyt_P450_sf"/>
</dbReference>
<dbReference type="SUPFAM" id="SSF48264">
    <property type="entry name" value="Cytochrome P450"/>
    <property type="match status" value="1"/>
</dbReference>
<evidence type="ECO:0000256" key="5">
    <source>
        <dbReference type="ARBA" id="ARBA00022723"/>
    </source>
</evidence>
<dbReference type="EMBL" id="JASCZI010091341">
    <property type="protein sequence ID" value="MED6150005.1"/>
    <property type="molecule type" value="Genomic_DNA"/>
</dbReference>
<dbReference type="InterPro" id="IPR050665">
    <property type="entry name" value="Cytochrome_P450_Monooxygen"/>
</dbReference>